<accession>A0ACB9RR31</accession>
<dbReference type="Proteomes" id="UP001057402">
    <property type="component" value="Chromosome 3"/>
</dbReference>
<protein>
    <submittedName>
        <fullName evidence="1">Uncharacterized protein</fullName>
    </submittedName>
</protein>
<proteinExistence type="predicted"/>
<keyword evidence="2" id="KW-1185">Reference proteome</keyword>
<evidence type="ECO:0000313" key="1">
    <source>
        <dbReference type="EMBL" id="KAI4381355.1"/>
    </source>
</evidence>
<gene>
    <name evidence="1" type="ORF">MLD38_007434</name>
</gene>
<reference evidence="2" key="1">
    <citation type="journal article" date="2023" name="Front. Plant Sci.">
        <title>Chromosomal-level genome assembly of Melastoma candidum provides insights into trichome evolution.</title>
        <authorList>
            <person name="Zhong Y."/>
            <person name="Wu W."/>
            <person name="Sun C."/>
            <person name="Zou P."/>
            <person name="Liu Y."/>
            <person name="Dai S."/>
            <person name="Zhou R."/>
        </authorList>
    </citation>
    <scope>NUCLEOTIDE SEQUENCE [LARGE SCALE GENOMIC DNA]</scope>
</reference>
<organism evidence="1 2">
    <name type="scientific">Melastoma candidum</name>
    <dbReference type="NCBI Taxonomy" id="119954"/>
    <lineage>
        <taxon>Eukaryota</taxon>
        <taxon>Viridiplantae</taxon>
        <taxon>Streptophyta</taxon>
        <taxon>Embryophyta</taxon>
        <taxon>Tracheophyta</taxon>
        <taxon>Spermatophyta</taxon>
        <taxon>Magnoliopsida</taxon>
        <taxon>eudicotyledons</taxon>
        <taxon>Gunneridae</taxon>
        <taxon>Pentapetalae</taxon>
        <taxon>rosids</taxon>
        <taxon>malvids</taxon>
        <taxon>Myrtales</taxon>
        <taxon>Melastomataceae</taxon>
        <taxon>Melastomatoideae</taxon>
        <taxon>Melastomateae</taxon>
        <taxon>Melastoma</taxon>
    </lineage>
</organism>
<name>A0ACB9RR31_9MYRT</name>
<dbReference type="EMBL" id="CM042882">
    <property type="protein sequence ID" value="KAI4381355.1"/>
    <property type="molecule type" value="Genomic_DNA"/>
</dbReference>
<comment type="caution">
    <text evidence="1">The sequence shown here is derived from an EMBL/GenBank/DDBJ whole genome shotgun (WGS) entry which is preliminary data.</text>
</comment>
<evidence type="ECO:0000313" key="2">
    <source>
        <dbReference type="Proteomes" id="UP001057402"/>
    </source>
</evidence>
<sequence>MDIVGDRMAEKVENPSLPHAERPIKGTTFIRTCFNGLNALSGVGILSIPFALSQGGWLSLCLLVVISVLCCYTGLLLQLCMGSHPSVKTYPDIGELAFGRAGRALVCFFMYLELYLVAVEFLILEGDNLEKLFPQTVFNIHGLRINGKQGFVLLSALVIWPTTWLRSMGALAYVSASGCLASVILVFCVLWVGAGDGVGFHEKGTLVDWAGLPTSISLYTFCYCGHAVFPTLCNSMKDRSRFSRVLLVCFITSTINYGTMAVLGYLMYGDGIKSQVTLNLPTGKLASKLAIYTTLINPFAKYAVMINPIATAIESAGPFGESRWVGIVIRTVVLIGTVIVALCMPFFGEVMAFTGAFLSVTVSIVLPCVCYLRISKGRSRKCGAERMVIIGIVVVGVFVGVVGTFSSLRQIIRRL</sequence>